<name>A0A8B4GUJ7_9CORY</name>
<comment type="caution">
    <text evidence="1">The sequence shown here is derived from an EMBL/GenBank/DDBJ whole genome shotgun (WGS) entry which is preliminary data.</text>
</comment>
<proteinExistence type="predicted"/>
<dbReference type="Proteomes" id="UP000249886">
    <property type="component" value="Unassembled WGS sequence"/>
</dbReference>
<evidence type="ECO:0000313" key="1">
    <source>
        <dbReference type="EMBL" id="SPW24256.1"/>
    </source>
</evidence>
<accession>A0A8B4GUJ7</accession>
<reference evidence="1 2" key="1">
    <citation type="submission" date="2018-06" db="EMBL/GenBank/DDBJ databases">
        <authorList>
            <consortium name="Pathogen Informatics"/>
            <person name="Doyle S."/>
        </authorList>
    </citation>
    <scope>NUCLEOTIDE SEQUENCE [LARGE SCALE GENOMIC DNA]</scope>
    <source>
        <strain evidence="1 2">NCTC10254</strain>
    </source>
</reference>
<dbReference type="EMBL" id="UARK01000001">
    <property type="protein sequence ID" value="SPW24256.1"/>
    <property type="molecule type" value="Genomic_DNA"/>
</dbReference>
<sequence length="37" mass="3937">MGVVEKLLKYPLMGRACGVVLLIQSFCKLPGVLVGFG</sequence>
<gene>
    <name evidence="1" type="ORF">NCTC10254_00626</name>
</gene>
<organism evidence="1 2">
    <name type="scientific">Corynebacterium matruchotii</name>
    <dbReference type="NCBI Taxonomy" id="43768"/>
    <lineage>
        <taxon>Bacteria</taxon>
        <taxon>Bacillati</taxon>
        <taxon>Actinomycetota</taxon>
        <taxon>Actinomycetes</taxon>
        <taxon>Mycobacteriales</taxon>
        <taxon>Corynebacteriaceae</taxon>
        <taxon>Corynebacterium</taxon>
    </lineage>
</organism>
<protein>
    <submittedName>
        <fullName evidence="1">Uncharacterized protein</fullName>
    </submittedName>
</protein>
<evidence type="ECO:0000313" key="2">
    <source>
        <dbReference type="Proteomes" id="UP000249886"/>
    </source>
</evidence>
<dbReference type="AlphaFoldDB" id="A0A8B4GUJ7"/>